<comment type="caution">
    <text evidence="2">The sequence shown here is derived from an EMBL/GenBank/DDBJ whole genome shotgun (WGS) entry which is preliminary data.</text>
</comment>
<accession>A0A2C6DT60</accession>
<dbReference type="SUPFAM" id="SSF52096">
    <property type="entry name" value="ClpP/crotonase"/>
    <property type="match status" value="1"/>
</dbReference>
<reference evidence="3" key="1">
    <citation type="submission" date="2017-09" db="EMBL/GenBank/DDBJ databases">
        <title>FDA dAtabase for Regulatory Grade micrObial Sequences (FDA-ARGOS): Supporting development and validation of Infectious Disease Dx tests.</title>
        <authorList>
            <person name="Minogue T."/>
            <person name="Wolcott M."/>
            <person name="Wasieloski L."/>
            <person name="Aguilar W."/>
            <person name="Moore D."/>
            <person name="Tallon L."/>
            <person name="Sadzewicz L."/>
            <person name="Ott S."/>
            <person name="Zhao X."/>
            <person name="Nagaraj S."/>
            <person name="Vavikolanu K."/>
            <person name="Aluvathingal J."/>
            <person name="Nadendla S."/>
            <person name="Sichtig H."/>
        </authorList>
    </citation>
    <scope>NUCLEOTIDE SEQUENCE [LARGE SCALE GENOMIC DNA]</scope>
    <source>
        <strain evidence="3">FDAARGOS_387</strain>
    </source>
</reference>
<dbReference type="AlphaFoldDB" id="A0A2C6DT60"/>
<keyword evidence="3" id="KW-1185">Reference proteome</keyword>
<dbReference type="Proteomes" id="UP000224974">
    <property type="component" value="Unassembled WGS sequence"/>
</dbReference>
<dbReference type="InterPro" id="IPR029045">
    <property type="entry name" value="ClpP/crotonase-like_dom_sf"/>
</dbReference>
<evidence type="ECO:0000313" key="3">
    <source>
        <dbReference type="Proteomes" id="UP000224974"/>
    </source>
</evidence>
<protein>
    <submittedName>
        <fullName evidence="2">Peptidase S14</fullName>
    </submittedName>
</protein>
<evidence type="ECO:0000256" key="1">
    <source>
        <dbReference type="SAM" id="Phobius"/>
    </source>
</evidence>
<keyword evidence="1" id="KW-0472">Membrane</keyword>
<sequence length="268" mass="29889">MKRGPYGFELSTPLWGAKAMPPSMKADFYVHNIFLPSFFSGRLMKNIKISLASLLLVPFFSMASMTVVKNDTVNNVDIDVAKILYVGGVDEAKVVELISAIDEINIKYKNTRKIFLYINSSGGDMDSGYMAYEAVRNSTIPIVTVNASMTGSSATMMYCGAKERLMMSGAYFLLHPAATANKGFDYLKPDVINNLHEEVVAYNKMFFDIYKECTEFSTTEIEQFLNNEGARKRMDYKSSLLVKLSSGVSMGFVPAPVVYYISDQKPNN</sequence>
<dbReference type="Pfam" id="PF00574">
    <property type="entry name" value="CLP_protease"/>
    <property type="match status" value="1"/>
</dbReference>
<feature type="transmembrane region" description="Helical" evidence="1">
    <location>
        <begin position="49"/>
        <end position="68"/>
    </location>
</feature>
<keyword evidence="1" id="KW-1133">Transmembrane helix</keyword>
<dbReference type="Gene3D" id="3.90.226.10">
    <property type="entry name" value="2-enoyl-CoA Hydratase, Chain A, domain 1"/>
    <property type="match status" value="1"/>
</dbReference>
<evidence type="ECO:0000313" key="2">
    <source>
        <dbReference type="EMBL" id="PHI31522.1"/>
    </source>
</evidence>
<dbReference type="STRING" id="1111728.GCA_000427805_03616"/>
<dbReference type="EMBL" id="PDDX01000001">
    <property type="protein sequence ID" value="PHI31522.1"/>
    <property type="molecule type" value="Genomic_DNA"/>
</dbReference>
<keyword evidence="1" id="KW-0812">Transmembrane</keyword>
<gene>
    <name evidence="2" type="ORF">CRN84_20360</name>
</gene>
<organism evidence="2 3">
    <name type="scientific">Budvicia aquatica</name>
    <dbReference type="NCBI Taxonomy" id="82979"/>
    <lineage>
        <taxon>Bacteria</taxon>
        <taxon>Pseudomonadati</taxon>
        <taxon>Pseudomonadota</taxon>
        <taxon>Gammaproteobacteria</taxon>
        <taxon>Enterobacterales</taxon>
        <taxon>Budviciaceae</taxon>
        <taxon>Budvicia</taxon>
    </lineage>
</organism>
<proteinExistence type="predicted"/>
<feature type="transmembrane region" description="Helical" evidence="1">
    <location>
        <begin position="240"/>
        <end position="261"/>
    </location>
</feature>
<dbReference type="InterPro" id="IPR023562">
    <property type="entry name" value="ClpP/TepA"/>
</dbReference>
<name>A0A2C6DT60_9GAMM</name>